<keyword evidence="4" id="KW-1185">Reference proteome</keyword>
<name>A0AA86UX58_9EUKA</name>
<dbReference type="EMBL" id="CATOUU010000825">
    <property type="protein sequence ID" value="CAI9951763.1"/>
    <property type="molecule type" value="Genomic_DNA"/>
</dbReference>
<comment type="caution">
    <text evidence="2">The sequence shown here is derived from an EMBL/GenBank/DDBJ whole genome shotgun (WGS) entry which is preliminary data.</text>
</comment>
<evidence type="ECO:0000313" key="4">
    <source>
        <dbReference type="Proteomes" id="UP001642409"/>
    </source>
</evidence>
<dbReference type="Proteomes" id="UP001642409">
    <property type="component" value="Unassembled WGS sequence"/>
</dbReference>
<evidence type="ECO:0000313" key="3">
    <source>
        <dbReference type="EMBL" id="CAL6007336.1"/>
    </source>
</evidence>
<reference evidence="3 4" key="2">
    <citation type="submission" date="2024-07" db="EMBL/GenBank/DDBJ databases">
        <authorList>
            <person name="Akdeniz Z."/>
        </authorList>
    </citation>
    <scope>NUCLEOTIDE SEQUENCE [LARGE SCALE GENOMIC DNA]</scope>
</reference>
<organism evidence="2">
    <name type="scientific">Hexamita inflata</name>
    <dbReference type="NCBI Taxonomy" id="28002"/>
    <lineage>
        <taxon>Eukaryota</taxon>
        <taxon>Metamonada</taxon>
        <taxon>Diplomonadida</taxon>
        <taxon>Hexamitidae</taxon>
        <taxon>Hexamitinae</taxon>
        <taxon>Hexamita</taxon>
    </lineage>
</organism>
<sequence length="453" mass="53608">MNKQELLYHAVNNFRIPSSQQTFVRREDVHCGGSKNLLQFFQKSTGGRVRISPIMFVIVNGYQNCSLSAHHTYIPYIQNNYPLQFTKMYLKMFSPRQIPQNYHYGTSADFTELTYFQHVPEVSRTFKFTRVYDENIDPEYVDVSYTNNFTLFSGCENPQRFTFFLFTVNRFIQDLNALDNSNSNPYDYEPLVPLFNSNYAINVQTCAQILHPVPEINLNNQICVRIEHKQTLQQSVFYFAPLFNLKSRPFFFLFSKPVTQQEFRFHFKSHPILKSQLIQKFQFIQFVAQIENEVEFLKATEQFKNGVKNLSEPELRPIYKSSPTYSYGQLESQFREVEGETLKWKTAYENERIRAHEVEKDLRMQISRLTEENLVMRKQMQFQIPMSENIQIKPELRYDAEFESTLRQSDLQDKLKAMKSQQSGLFSRMASQTSVPVGQTLKQENRRRRAEDE</sequence>
<evidence type="ECO:0000256" key="1">
    <source>
        <dbReference type="SAM" id="MobiDB-lite"/>
    </source>
</evidence>
<evidence type="ECO:0000313" key="2">
    <source>
        <dbReference type="EMBL" id="CAI9951763.1"/>
    </source>
</evidence>
<gene>
    <name evidence="3" type="ORF">HINF_LOCUS20591</name>
    <name evidence="2" type="ORF">HINF_LOCUS39408</name>
</gene>
<reference evidence="2" key="1">
    <citation type="submission" date="2023-06" db="EMBL/GenBank/DDBJ databases">
        <authorList>
            <person name="Kurt Z."/>
        </authorList>
    </citation>
    <scope>NUCLEOTIDE SEQUENCE</scope>
</reference>
<feature type="region of interest" description="Disordered" evidence="1">
    <location>
        <begin position="418"/>
        <end position="453"/>
    </location>
</feature>
<feature type="compositionally biased region" description="Polar residues" evidence="1">
    <location>
        <begin position="419"/>
        <end position="442"/>
    </location>
</feature>
<accession>A0AA86UX58</accession>
<dbReference type="EMBL" id="CAXDID020000055">
    <property type="protein sequence ID" value="CAL6007336.1"/>
    <property type="molecule type" value="Genomic_DNA"/>
</dbReference>
<protein>
    <submittedName>
        <fullName evidence="3">Hypothetical_protein</fullName>
    </submittedName>
</protein>
<proteinExistence type="predicted"/>
<dbReference type="AlphaFoldDB" id="A0AA86UX58"/>